<protein>
    <recommendedName>
        <fullName evidence="1">DUF559 domain-containing protein</fullName>
    </recommendedName>
</protein>
<sequence>MNLGMSRAAIGRRVARGLWRSVGPGVYLSGDRQLTDSAKLRAAVLGAGNGVCAFGPSAVWWHGIVDRAPRELWVNAPSARYIKRGNGIRTRRRDLQWRDIEKIRGLPVTVLPLAVLEACVLVPNGSQLMDRALQRHTTLPILQAVHELHAGRRGSDAAGRLLRIAAEGGHSEAERMLLRLLRGAGIAGWRTHVRIGSFEVDVAFVRARVVIEVDGWAWHRGVERFDHDAERQNILSNAGWRVLRFTYHRVAGDPTGVIDDVKGALSQDSSR</sequence>
<name>A0A917FVN1_9NOCA</name>
<keyword evidence="3" id="KW-1185">Reference proteome</keyword>
<organism evidence="2 3">
    <name type="scientific">Rhodococcoides trifolii</name>
    <dbReference type="NCBI Taxonomy" id="908250"/>
    <lineage>
        <taxon>Bacteria</taxon>
        <taxon>Bacillati</taxon>
        <taxon>Actinomycetota</taxon>
        <taxon>Actinomycetes</taxon>
        <taxon>Mycobacteriales</taxon>
        <taxon>Nocardiaceae</taxon>
        <taxon>Rhodococcoides</taxon>
    </lineage>
</organism>
<dbReference type="InterPro" id="IPR007569">
    <property type="entry name" value="DUF559"/>
</dbReference>
<evidence type="ECO:0000259" key="1">
    <source>
        <dbReference type="Pfam" id="PF04480"/>
    </source>
</evidence>
<proteinExistence type="predicted"/>
<reference evidence="2" key="1">
    <citation type="journal article" date="2014" name="Int. J. Syst. Evol. Microbiol.">
        <title>Complete genome sequence of Corynebacterium casei LMG S-19264T (=DSM 44701T), isolated from a smear-ripened cheese.</title>
        <authorList>
            <consortium name="US DOE Joint Genome Institute (JGI-PGF)"/>
            <person name="Walter F."/>
            <person name="Albersmeier A."/>
            <person name="Kalinowski J."/>
            <person name="Ruckert C."/>
        </authorList>
    </citation>
    <scope>NUCLEOTIDE SEQUENCE</scope>
    <source>
        <strain evidence="2">CCM 7905</strain>
    </source>
</reference>
<evidence type="ECO:0000313" key="2">
    <source>
        <dbReference type="EMBL" id="GGG04908.1"/>
    </source>
</evidence>
<dbReference type="InterPro" id="IPR011335">
    <property type="entry name" value="Restrct_endonuc-II-like"/>
</dbReference>
<dbReference type="Proteomes" id="UP000654257">
    <property type="component" value="Unassembled WGS sequence"/>
</dbReference>
<evidence type="ECO:0000313" key="3">
    <source>
        <dbReference type="Proteomes" id="UP000654257"/>
    </source>
</evidence>
<comment type="caution">
    <text evidence="2">The sequence shown here is derived from an EMBL/GenBank/DDBJ whole genome shotgun (WGS) entry which is preliminary data.</text>
</comment>
<gene>
    <name evidence="2" type="ORF">GCM10007304_18730</name>
</gene>
<dbReference type="SUPFAM" id="SSF52980">
    <property type="entry name" value="Restriction endonuclease-like"/>
    <property type="match status" value="1"/>
</dbReference>
<dbReference type="AlphaFoldDB" id="A0A917FVN1"/>
<dbReference type="EMBL" id="BMCU01000002">
    <property type="protein sequence ID" value="GGG04908.1"/>
    <property type="molecule type" value="Genomic_DNA"/>
</dbReference>
<accession>A0A917FVN1</accession>
<dbReference type="Pfam" id="PF04480">
    <property type="entry name" value="DUF559"/>
    <property type="match status" value="1"/>
</dbReference>
<reference evidence="2" key="2">
    <citation type="submission" date="2020-09" db="EMBL/GenBank/DDBJ databases">
        <authorList>
            <person name="Sun Q."/>
            <person name="Sedlacek I."/>
        </authorList>
    </citation>
    <scope>NUCLEOTIDE SEQUENCE</scope>
    <source>
        <strain evidence="2">CCM 7905</strain>
    </source>
</reference>
<feature type="domain" description="DUF559" evidence="1">
    <location>
        <begin position="171"/>
        <end position="264"/>
    </location>
</feature>
<dbReference type="Gene3D" id="3.40.960.10">
    <property type="entry name" value="VSR Endonuclease"/>
    <property type="match status" value="1"/>
</dbReference>